<proteinExistence type="predicted"/>
<feature type="domain" description="Methyltransferase" evidence="1">
    <location>
        <begin position="71"/>
        <end position="168"/>
    </location>
</feature>
<dbReference type="Gene3D" id="3.40.50.150">
    <property type="entry name" value="Vaccinia Virus protein VP39"/>
    <property type="match status" value="1"/>
</dbReference>
<dbReference type="eggNOG" id="COG2226">
    <property type="taxonomic scope" value="Bacteria"/>
</dbReference>
<dbReference type="CDD" id="cd02440">
    <property type="entry name" value="AdoMet_MTases"/>
    <property type="match status" value="1"/>
</dbReference>
<evidence type="ECO:0000313" key="2">
    <source>
        <dbReference type="EMBL" id="ACM20425.1"/>
    </source>
</evidence>
<name>B9M8S9_GEODF</name>
<dbReference type="PANTHER" id="PTHR42912">
    <property type="entry name" value="METHYLTRANSFERASE"/>
    <property type="match status" value="1"/>
</dbReference>
<dbReference type="STRING" id="316067.Geob_2070"/>
<organism evidence="2 3">
    <name type="scientific">Geotalea daltonii (strain DSM 22248 / JCM 15807 / FRC-32)</name>
    <name type="common">Geobacter daltonii</name>
    <dbReference type="NCBI Taxonomy" id="316067"/>
    <lineage>
        <taxon>Bacteria</taxon>
        <taxon>Pseudomonadati</taxon>
        <taxon>Thermodesulfobacteriota</taxon>
        <taxon>Desulfuromonadia</taxon>
        <taxon>Geobacterales</taxon>
        <taxon>Geobacteraceae</taxon>
        <taxon>Geotalea</taxon>
    </lineage>
</organism>
<reference evidence="2 3" key="1">
    <citation type="submission" date="2009-01" db="EMBL/GenBank/DDBJ databases">
        <title>Complete sequence of Geobacter sp. FRC-32.</title>
        <authorList>
            <consortium name="US DOE Joint Genome Institute"/>
            <person name="Lucas S."/>
            <person name="Copeland A."/>
            <person name="Lapidus A."/>
            <person name="Glavina del Rio T."/>
            <person name="Dalin E."/>
            <person name="Tice H."/>
            <person name="Bruce D."/>
            <person name="Goodwin L."/>
            <person name="Pitluck S."/>
            <person name="Saunders E."/>
            <person name="Brettin T."/>
            <person name="Detter J.C."/>
            <person name="Han C."/>
            <person name="Larimer F."/>
            <person name="Land M."/>
            <person name="Hauser L."/>
            <person name="Kyrpides N."/>
            <person name="Ovchinnikova G."/>
            <person name="Kostka J."/>
            <person name="Richardson P."/>
        </authorList>
    </citation>
    <scope>NUCLEOTIDE SEQUENCE [LARGE SCALE GENOMIC DNA]</scope>
    <source>
        <strain evidence="3">DSM 22248 / JCM 15807 / FRC-32</strain>
    </source>
</reference>
<gene>
    <name evidence="2" type="ordered locus">Geob_2070</name>
</gene>
<dbReference type="RefSeq" id="WP_012647154.1">
    <property type="nucleotide sequence ID" value="NC_011979.1"/>
</dbReference>
<dbReference type="PANTHER" id="PTHR42912:SF80">
    <property type="entry name" value="METHYLTRANSFERASE DOMAIN-CONTAINING PROTEIN"/>
    <property type="match status" value="1"/>
</dbReference>
<dbReference type="EMBL" id="CP001390">
    <property type="protein sequence ID" value="ACM20425.1"/>
    <property type="molecule type" value="Genomic_DNA"/>
</dbReference>
<dbReference type="InterPro" id="IPR041698">
    <property type="entry name" value="Methyltransf_25"/>
</dbReference>
<accession>B9M8S9</accession>
<evidence type="ECO:0000313" key="3">
    <source>
        <dbReference type="Proteomes" id="UP000007721"/>
    </source>
</evidence>
<protein>
    <submittedName>
        <fullName evidence="2">SAM-dependent methyltransferase, type 11</fullName>
    </submittedName>
</protein>
<evidence type="ECO:0000259" key="1">
    <source>
        <dbReference type="Pfam" id="PF13649"/>
    </source>
</evidence>
<dbReference type="GO" id="GO:0008168">
    <property type="term" value="F:methyltransferase activity"/>
    <property type="evidence" value="ECO:0007669"/>
    <property type="project" value="UniProtKB-KW"/>
</dbReference>
<dbReference type="SUPFAM" id="SSF53335">
    <property type="entry name" value="S-adenosyl-L-methionine-dependent methyltransferases"/>
    <property type="match status" value="1"/>
</dbReference>
<dbReference type="Pfam" id="PF13649">
    <property type="entry name" value="Methyltransf_25"/>
    <property type="match status" value="1"/>
</dbReference>
<dbReference type="Proteomes" id="UP000007721">
    <property type="component" value="Chromosome"/>
</dbReference>
<dbReference type="InterPro" id="IPR029063">
    <property type="entry name" value="SAM-dependent_MTases_sf"/>
</dbReference>
<keyword evidence="2" id="KW-0808">Transferase</keyword>
<keyword evidence="2" id="KW-0489">Methyltransferase</keyword>
<keyword evidence="3" id="KW-1185">Reference proteome</keyword>
<dbReference type="GO" id="GO:0032259">
    <property type="term" value="P:methylation"/>
    <property type="evidence" value="ECO:0007669"/>
    <property type="project" value="UniProtKB-KW"/>
</dbReference>
<dbReference type="OrthoDB" id="529208at2"/>
<sequence length="236" mass="26693">MNLKFCCSGFTCCTSGSHLAKEGLDARVPQEEIAPLYDRVSGIYDIWGRLAESHARRRAIDLAAIRDGETVLEVAVGTGLAFLEIVKRNPHGRNMGIDLSQGMLSRARKRLAQVRGGNYEFSTGSAFHLQAENDSVDLLVNNYMFDLIPYEDMDKILAEFRRVLKKEGRLVLVNMTRGERFGSRLYETLYRLSPRAMGGCRGVCLSDKLREHGFFVVVREYHQQMLFPSEVILARP</sequence>
<dbReference type="AlphaFoldDB" id="B9M8S9"/>
<dbReference type="KEGG" id="geo:Geob_2070"/>
<dbReference type="HOGENOM" id="CLU_092709_0_0_7"/>
<dbReference type="InterPro" id="IPR050508">
    <property type="entry name" value="Methyltransf_Superfamily"/>
</dbReference>